<evidence type="ECO:0000313" key="2">
    <source>
        <dbReference type="Proteomes" id="UP001367676"/>
    </source>
</evidence>
<comment type="caution">
    <text evidence="1">The sequence shown here is derived from an EMBL/GenBank/DDBJ whole genome shotgun (WGS) entry which is preliminary data.</text>
</comment>
<dbReference type="Proteomes" id="UP001367676">
    <property type="component" value="Unassembled WGS sequence"/>
</dbReference>
<dbReference type="EMBL" id="JBBCAQ010000037">
    <property type="protein sequence ID" value="KAK7573565.1"/>
    <property type="molecule type" value="Genomic_DNA"/>
</dbReference>
<sequence>MQTQGPTSIWLHIGHLQIENIQQRHPAEHFDCFSDSPAYSDYVYENAIKNINAVSMFVQLSQFSSGCLNFRLDVSFFV</sequence>
<reference evidence="1 2" key="1">
    <citation type="submission" date="2024-03" db="EMBL/GenBank/DDBJ databases">
        <title>Adaptation during the transition from Ophiocordyceps entomopathogen to insect associate is accompanied by gene loss and intensified selection.</title>
        <authorList>
            <person name="Ward C.M."/>
            <person name="Onetto C.A."/>
            <person name="Borneman A.R."/>
        </authorList>
    </citation>
    <scope>NUCLEOTIDE SEQUENCE [LARGE SCALE GENOMIC DNA]</scope>
    <source>
        <strain evidence="1">AWRI1</strain>
        <tissue evidence="1">Single Adult Female</tissue>
    </source>
</reference>
<name>A0AAN9XYW2_9HEMI</name>
<protein>
    <submittedName>
        <fullName evidence="1">Uncharacterized protein</fullName>
    </submittedName>
</protein>
<evidence type="ECO:0000313" key="1">
    <source>
        <dbReference type="EMBL" id="KAK7573565.1"/>
    </source>
</evidence>
<organism evidence="1 2">
    <name type="scientific">Parthenolecanium corni</name>
    <dbReference type="NCBI Taxonomy" id="536013"/>
    <lineage>
        <taxon>Eukaryota</taxon>
        <taxon>Metazoa</taxon>
        <taxon>Ecdysozoa</taxon>
        <taxon>Arthropoda</taxon>
        <taxon>Hexapoda</taxon>
        <taxon>Insecta</taxon>
        <taxon>Pterygota</taxon>
        <taxon>Neoptera</taxon>
        <taxon>Paraneoptera</taxon>
        <taxon>Hemiptera</taxon>
        <taxon>Sternorrhyncha</taxon>
        <taxon>Coccoidea</taxon>
        <taxon>Coccidae</taxon>
        <taxon>Parthenolecanium</taxon>
    </lineage>
</organism>
<keyword evidence="2" id="KW-1185">Reference proteome</keyword>
<dbReference type="AlphaFoldDB" id="A0AAN9XYW2"/>
<accession>A0AAN9XYW2</accession>
<proteinExistence type="predicted"/>
<gene>
    <name evidence="1" type="ORF">V9T40_010756</name>
</gene>